<keyword evidence="8" id="KW-0902">Two-component regulatory system</keyword>
<dbReference type="SUPFAM" id="SSF55874">
    <property type="entry name" value="ATPase domain of HSP90 chaperone/DNA topoisomerase II/histidine kinase"/>
    <property type="match status" value="1"/>
</dbReference>
<keyword evidence="9" id="KW-0175">Coiled coil</keyword>
<keyword evidence="10" id="KW-1133">Transmembrane helix</keyword>
<proteinExistence type="predicted"/>
<feature type="coiled-coil region" evidence="9">
    <location>
        <begin position="368"/>
        <end position="397"/>
    </location>
</feature>
<feature type="transmembrane region" description="Helical" evidence="10">
    <location>
        <begin position="410"/>
        <end position="433"/>
    </location>
</feature>
<dbReference type="CDD" id="cd16917">
    <property type="entry name" value="HATPase_UhpB-NarQ-NarX-like"/>
    <property type="match status" value="1"/>
</dbReference>
<organism evidence="12 13">
    <name type="scientific">Olivibacter domesticus</name>
    <name type="common">Pseudosphingobacterium domesticum</name>
    <dbReference type="NCBI Taxonomy" id="407022"/>
    <lineage>
        <taxon>Bacteria</taxon>
        <taxon>Pseudomonadati</taxon>
        <taxon>Bacteroidota</taxon>
        <taxon>Sphingobacteriia</taxon>
        <taxon>Sphingobacteriales</taxon>
        <taxon>Sphingobacteriaceae</taxon>
        <taxon>Olivibacter</taxon>
    </lineage>
</organism>
<evidence type="ECO:0000313" key="12">
    <source>
        <dbReference type="EMBL" id="SEL83690.1"/>
    </source>
</evidence>
<dbReference type="EMBL" id="FOAF01000004">
    <property type="protein sequence ID" value="SEL83690.1"/>
    <property type="molecule type" value="Genomic_DNA"/>
</dbReference>
<dbReference type="Gene3D" id="1.25.40.10">
    <property type="entry name" value="Tetratricopeptide repeat domain"/>
    <property type="match status" value="1"/>
</dbReference>
<protein>
    <recommendedName>
        <fullName evidence="2">histidine kinase</fullName>
        <ecNumber evidence="2">2.7.13.3</ecNumber>
    </recommendedName>
</protein>
<dbReference type="EC" id="2.7.13.3" evidence="2"/>
<evidence type="ECO:0000256" key="9">
    <source>
        <dbReference type="SAM" id="Coils"/>
    </source>
</evidence>
<evidence type="ECO:0000256" key="2">
    <source>
        <dbReference type="ARBA" id="ARBA00012438"/>
    </source>
</evidence>
<evidence type="ECO:0000256" key="10">
    <source>
        <dbReference type="SAM" id="Phobius"/>
    </source>
</evidence>
<name>A0A1H7TFN3_OLID1</name>
<dbReference type="GO" id="GO:0046983">
    <property type="term" value="F:protein dimerization activity"/>
    <property type="evidence" value="ECO:0007669"/>
    <property type="project" value="InterPro"/>
</dbReference>
<dbReference type="Pfam" id="PF02518">
    <property type="entry name" value="HATPase_c"/>
    <property type="match status" value="1"/>
</dbReference>
<dbReference type="Gene3D" id="3.30.565.10">
    <property type="entry name" value="Histidine kinase-like ATPase, C-terminal domain"/>
    <property type="match status" value="1"/>
</dbReference>
<dbReference type="GO" id="GO:0000155">
    <property type="term" value="F:phosphorelay sensor kinase activity"/>
    <property type="evidence" value="ECO:0007669"/>
    <property type="project" value="InterPro"/>
</dbReference>
<dbReference type="SMART" id="SM00387">
    <property type="entry name" value="HATPase_c"/>
    <property type="match status" value="1"/>
</dbReference>
<evidence type="ECO:0000256" key="5">
    <source>
        <dbReference type="ARBA" id="ARBA00022741"/>
    </source>
</evidence>
<dbReference type="STRING" id="407022.SAMN05661044_03512"/>
<dbReference type="Gene3D" id="1.20.5.1930">
    <property type="match status" value="1"/>
</dbReference>
<dbReference type="InterPro" id="IPR005467">
    <property type="entry name" value="His_kinase_dom"/>
</dbReference>
<dbReference type="GO" id="GO:0005524">
    <property type="term" value="F:ATP binding"/>
    <property type="evidence" value="ECO:0007669"/>
    <property type="project" value="UniProtKB-KW"/>
</dbReference>
<gene>
    <name evidence="12" type="ORF">SAMN05661044_03512</name>
</gene>
<dbReference type="PANTHER" id="PTHR24421:SF10">
    <property type="entry name" value="NITRATE_NITRITE SENSOR PROTEIN NARQ"/>
    <property type="match status" value="1"/>
</dbReference>
<keyword evidence="10" id="KW-0812">Transmembrane</keyword>
<dbReference type="PROSITE" id="PS50109">
    <property type="entry name" value="HIS_KIN"/>
    <property type="match status" value="1"/>
</dbReference>
<evidence type="ECO:0000256" key="8">
    <source>
        <dbReference type="ARBA" id="ARBA00023012"/>
    </source>
</evidence>
<dbReference type="InterPro" id="IPR050482">
    <property type="entry name" value="Sensor_HK_TwoCompSys"/>
</dbReference>
<dbReference type="Pfam" id="PF07730">
    <property type="entry name" value="HisKA_3"/>
    <property type="match status" value="1"/>
</dbReference>
<keyword evidence="3" id="KW-0597">Phosphoprotein</keyword>
<evidence type="ECO:0000256" key="7">
    <source>
        <dbReference type="ARBA" id="ARBA00022840"/>
    </source>
</evidence>
<dbReference type="Proteomes" id="UP000199421">
    <property type="component" value="Unassembled WGS sequence"/>
</dbReference>
<dbReference type="SUPFAM" id="SSF48452">
    <property type="entry name" value="TPR-like"/>
    <property type="match status" value="2"/>
</dbReference>
<evidence type="ECO:0000256" key="4">
    <source>
        <dbReference type="ARBA" id="ARBA00022679"/>
    </source>
</evidence>
<keyword evidence="10" id="KW-0472">Membrane</keyword>
<accession>A0A1H7TFN3</accession>
<keyword evidence="5" id="KW-0547">Nucleotide-binding</keyword>
<evidence type="ECO:0000256" key="6">
    <source>
        <dbReference type="ARBA" id="ARBA00022777"/>
    </source>
</evidence>
<dbReference type="InterPro" id="IPR036890">
    <property type="entry name" value="HATPase_C_sf"/>
</dbReference>
<evidence type="ECO:0000256" key="1">
    <source>
        <dbReference type="ARBA" id="ARBA00000085"/>
    </source>
</evidence>
<evidence type="ECO:0000256" key="3">
    <source>
        <dbReference type="ARBA" id="ARBA00022553"/>
    </source>
</evidence>
<dbReference type="GO" id="GO:0016020">
    <property type="term" value="C:membrane"/>
    <property type="evidence" value="ECO:0007669"/>
    <property type="project" value="InterPro"/>
</dbReference>
<dbReference type="InterPro" id="IPR011990">
    <property type="entry name" value="TPR-like_helical_dom_sf"/>
</dbReference>
<evidence type="ECO:0000259" key="11">
    <source>
        <dbReference type="PROSITE" id="PS50109"/>
    </source>
</evidence>
<dbReference type="AlphaFoldDB" id="A0A1H7TFN3"/>
<dbReference type="RefSeq" id="WP_093326729.1">
    <property type="nucleotide sequence ID" value="NZ_FOAF01000004.1"/>
</dbReference>
<comment type="catalytic activity">
    <reaction evidence="1">
        <text>ATP + protein L-histidine = ADP + protein N-phospho-L-histidine.</text>
        <dbReference type="EC" id="2.7.13.3"/>
    </reaction>
</comment>
<keyword evidence="13" id="KW-1185">Reference proteome</keyword>
<feature type="domain" description="Histidine kinase" evidence="11">
    <location>
        <begin position="476"/>
        <end position="669"/>
    </location>
</feature>
<dbReference type="InterPro" id="IPR003594">
    <property type="entry name" value="HATPase_dom"/>
</dbReference>
<dbReference type="OrthoDB" id="9778366at2"/>
<keyword evidence="6 12" id="KW-0418">Kinase</keyword>
<keyword evidence="7" id="KW-0067">ATP-binding</keyword>
<dbReference type="PANTHER" id="PTHR24421">
    <property type="entry name" value="NITRATE/NITRITE SENSOR PROTEIN NARX-RELATED"/>
    <property type="match status" value="1"/>
</dbReference>
<reference evidence="13" key="1">
    <citation type="submission" date="2016-10" db="EMBL/GenBank/DDBJ databases">
        <authorList>
            <person name="Varghese N."/>
            <person name="Submissions S."/>
        </authorList>
    </citation>
    <scope>NUCLEOTIDE SEQUENCE [LARGE SCALE GENOMIC DNA]</scope>
    <source>
        <strain evidence="13">DSM 18733</strain>
    </source>
</reference>
<dbReference type="InterPro" id="IPR011712">
    <property type="entry name" value="Sig_transdc_His_kin_sub3_dim/P"/>
</dbReference>
<keyword evidence="4" id="KW-0808">Transferase</keyword>
<evidence type="ECO:0000313" key="13">
    <source>
        <dbReference type="Proteomes" id="UP000199421"/>
    </source>
</evidence>
<sequence length="678" mass="78587">MHYLFVIGMCVAFCFKVNAQQKLSFNQDSLLNVVNGNTSEKQKIQALQDLSDHWLYIDSAKSMQYAQNAFARSVKTNDNLATAIAHYYVAGVYMEHYNLIKARNEFQRTVSLLKTDTSYTAQRYLARTWHNIGAIAQREDNTEEFLRLLIEKACPILERIGDSLLLAGNYYDIGNVFCDIRQYGKAFSYFQKASNIFSAHNGYAQAVESRLGMVKALLYQEDFSTANKKKMQDNLTFSFQLLKNHPQAYPWLGYYILQGMFQQYVNKNYPEALANYNKGLAFADKRQEPYNRIELLNRKYYLFYDQKQYAKARDMAYSVYKENANYPLSRNKLINLKNLIDVEEVLGNKDRAFSLLKEYVDLADTVNKKQTNVKLNLIEQKYEHEKKEREIVELKAENHLNAVELKYNRAILTGTVLALGLLLILLFLGYLLYRNKQMLSKQEKELHEQQIERLRKEQQLNFFNAMIQGQEQERKRLASDLHDGLGGLLSNIKLLLSKNPCVEENEMAQQQHQTILNKLDAAVNELRRIARNMMPETLLRFGLVTALRDFCEDLERSGVKISLQTYGFSPQDDKNQQIMIYRILQELINNAVRHASAKNILVQCIQNEEKAYITVEDDGLGFNLNELEQKKGIGLHNVKNRVSYLNGQLDIQSERHVGTTINIEFNLINETNKQAILV</sequence>